<dbReference type="KEGG" id="cfu:CFU_1905"/>
<dbReference type="eggNOG" id="ENOG5032WBU">
    <property type="taxonomic scope" value="Bacteria"/>
</dbReference>
<dbReference type="AlphaFoldDB" id="G0AK52"/>
<dbReference type="HOGENOM" id="CLU_115309_1_0_4"/>
<name>G0AK52_COLFT</name>
<gene>
    <name evidence="1" type="ordered locus">CFU_1905</name>
</gene>
<protein>
    <submittedName>
        <fullName evidence="1">Uncharacterized protein</fullName>
    </submittedName>
</protein>
<evidence type="ECO:0000313" key="1">
    <source>
        <dbReference type="EMBL" id="AEK61737.1"/>
    </source>
</evidence>
<proteinExistence type="predicted"/>
<evidence type="ECO:0000313" key="2">
    <source>
        <dbReference type="Proteomes" id="UP000008392"/>
    </source>
</evidence>
<reference evidence="2" key="6">
    <citation type="submission" date="2011-05" db="EMBL/GenBank/DDBJ databases">
        <title>Complete sequence of Collimonas fungivorans Ter331.</title>
        <authorList>
            <person name="Leveau J.H."/>
        </authorList>
    </citation>
    <scope>NUCLEOTIDE SEQUENCE [LARGE SCALE GENOMIC DNA]</scope>
    <source>
        <strain evidence="2">Ter331</strain>
    </source>
</reference>
<dbReference type="NCBIfam" id="NF045536">
    <property type="entry name" value="phasin_PhaP6"/>
    <property type="match status" value="1"/>
</dbReference>
<reference evidence="1 2" key="4">
    <citation type="journal article" date="2010" name="Environ. Microbiol.">
        <title>The bacterial genus Collimonas: mycophagy, weathering and other adaptive solutions to life in oligotrophic soil environments.</title>
        <authorList>
            <person name="Leveau J.H."/>
            <person name="Uroz S."/>
            <person name="de Boer W."/>
        </authorList>
    </citation>
    <scope>NUCLEOTIDE SEQUENCE [LARGE SCALE GENOMIC DNA]</scope>
    <source>
        <strain evidence="1 2">Ter331</strain>
    </source>
</reference>
<sequence>MKTRQLQNYVAAPHKSHSDCLKRGIVSAIKAIWPEGVTMKSYRVHTTTVASPASPFSAWTDLLFKTGEMMNASAEVIGHRTARIALAGPAPSQRDRNEFNLMSQEKMEVAAESAHAMAIRMMSLHQEAARLAIQHMLDGTANLLSLASSSSLHQSGHRQSKLAHDTMRNSAEAVSQLNTSLAHIAQTGLQPIHARATANAKRLKKL</sequence>
<reference evidence="1 2" key="2">
    <citation type="journal article" date="2006" name="J. Microbiol. Methods">
        <title>Genomic flank-sequencing of plasposon insertion sites for rapid identification of functional genes.</title>
        <authorList>
            <person name="Leveau J.H."/>
            <person name="Gerards S."/>
            <person name="Fritsche K."/>
            <person name="Zondag G."/>
            <person name="van Veen J.A."/>
        </authorList>
    </citation>
    <scope>NUCLEOTIDE SEQUENCE [LARGE SCALE GENOMIC DNA]</scope>
    <source>
        <strain evidence="1 2">Ter331</strain>
    </source>
</reference>
<dbReference type="Proteomes" id="UP000008392">
    <property type="component" value="Chromosome"/>
</dbReference>
<reference evidence="1 2" key="5">
    <citation type="journal article" date="2011" name="ISME J.">
        <title>Dual transcriptional profiling of a bacterial/fungal confrontation: Collimonas fungivorans versus Aspergillus niger.</title>
        <authorList>
            <person name="Mela F."/>
            <person name="Fritsche K."/>
            <person name="de Boer W."/>
            <person name="van Veen J.A."/>
            <person name="de Graaff L.H."/>
            <person name="van den Berg M."/>
            <person name="Leveau J.H."/>
        </authorList>
    </citation>
    <scope>NUCLEOTIDE SEQUENCE [LARGE SCALE GENOMIC DNA]</scope>
    <source>
        <strain evidence="1 2">Ter331</strain>
    </source>
</reference>
<organism evidence="1 2">
    <name type="scientific">Collimonas fungivorans (strain Ter331)</name>
    <dbReference type="NCBI Taxonomy" id="1005048"/>
    <lineage>
        <taxon>Bacteria</taxon>
        <taxon>Pseudomonadati</taxon>
        <taxon>Pseudomonadota</taxon>
        <taxon>Betaproteobacteria</taxon>
        <taxon>Burkholderiales</taxon>
        <taxon>Oxalobacteraceae</taxon>
        <taxon>Collimonas</taxon>
    </lineage>
</organism>
<dbReference type="STRING" id="1005048.CFU_1905"/>
<reference evidence="1 2" key="3">
    <citation type="journal article" date="2008" name="FEMS Microbiol. Ecol.">
        <title>Identification and characterization of genes underlying chitinolysis in Collimonas fungivorans Ter331.</title>
        <authorList>
            <person name="Fritsche K."/>
            <person name="de Boer W."/>
            <person name="Gerards S."/>
            <person name="van den Berg M."/>
            <person name="van Veen J.A."/>
            <person name="Leveau J.H."/>
        </authorList>
    </citation>
    <scope>NUCLEOTIDE SEQUENCE [LARGE SCALE GENOMIC DNA]</scope>
    <source>
        <strain evidence="1 2">Ter331</strain>
    </source>
</reference>
<keyword evidence="2" id="KW-1185">Reference proteome</keyword>
<dbReference type="InterPro" id="IPR053785">
    <property type="entry name" value="PhaP6-like"/>
</dbReference>
<dbReference type="EMBL" id="CP002745">
    <property type="protein sequence ID" value="AEK61737.1"/>
    <property type="molecule type" value="Genomic_DNA"/>
</dbReference>
<accession>G0AK52</accession>
<reference evidence="1 2" key="1">
    <citation type="journal article" date="2004" name="Environ. Microbiol.">
        <title>Phylogeny-function analysis of (meta)genomic libraries: screening for expression of ribosomal RNA genes by large-insert library fluorescent in situ hybridization (LIL-FISH).</title>
        <authorList>
            <person name="Leveau J.H."/>
            <person name="Gerards S."/>
            <person name="de Boer W."/>
            <person name="van Veen J.A."/>
        </authorList>
    </citation>
    <scope>NUCLEOTIDE SEQUENCE [LARGE SCALE GENOMIC DNA]</scope>
    <source>
        <strain evidence="1 2">Ter331</strain>
    </source>
</reference>